<proteinExistence type="predicted"/>
<keyword evidence="1" id="KW-0732">Signal</keyword>
<feature type="domain" description="Carboxylesterase type B" evidence="2">
    <location>
        <begin position="21"/>
        <end position="515"/>
    </location>
</feature>
<dbReference type="OrthoDB" id="408631at2759"/>
<sequence length="532" mass="58092">MLCRILFAVAISLQRVEAVDPLVDVSYTRYQGTSLLNGITQWLGIRYAASPVGALRFQAPQDPPSDSSIQLANEHGLLCLATGASPMDNTTSEDCLFLDVYAPTNATSKSKLPVYFFIQGGAFNANSNANYNGSGLIKASGMNIVVVNFNYRVGPYGFLASKEVLAGGSVNNGLKDQRKALEWMQKYISRFGGDPQHVTMGGDSAGAASIALHLTAYGGRDDGLFHATAAESQSFASMLNVEESQYQYNNLVIRTGCIDEEDTLACLRSLNVTFLQKNNFNTPSPGAQVAPIAMYNPVIDNDLIQDYTYRAFEQGKFLHLPAIFGDDTNEGTIFTPKNTSTIGQSDTFLQSQFPALTFEHLRTINSLYPVAEQYPNSGKFWRQVSNAYGEQRYICPGIFISNAHARDSVSCNWNYHWNVIDPVSAAAGYGVSHTVETSAIWGPENVNGGAPASYSTTNSATVPVAQAYWTSFIRSFNPNTHRLPGTPEWGAWTLDGYQRLLFQTNATAMETVPDDQKKRCAYLSSIGVAIKQ</sequence>
<evidence type="ECO:0000313" key="4">
    <source>
        <dbReference type="Proteomes" id="UP000250140"/>
    </source>
</evidence>
<dbReference type="PROSITE" id="PS00941">
    <property type="entry name" value="CARBOXYLESTERASE_B_2"/>
    <property type="match status" value="1"/>
</dbReference>
<dbReference type="PANTHER" id="PTHR11559">
    <property type="entry name" value="CARBOXYLESTERASE"/>
    <property type="match status" value="1"/>
</dbReference>
<accession>A0A8E2JP36</accession>
<evidence type="ECO:0000256" key="1">
    <source>
        <dbReference type="SAM" id="SignalP"/>
    </source>
</evidence>
<keyword evidence="4" id="KW-1185">Reference proteome</keyword>
<dbReference type="Pfam" id="PF00135">
    <property type="entry name" value="COesterase"/>
    <property type="match status" value="1"/>
</dbReference>
<dbReference type="SUPFAM" id="SSF53474">
    <property type="entry name" value="alpha/beta-Hydrolases"/>
    <property type="match status" value="1"/>
</dbReference>
<dbReference type="EMBL" id="KV750547">
    <property type="protein sequence ID" value="OCL04308.1"/>
    <property type="molecule type" value="Genomic_DNA"/>
</dbReference>
<gene>
    <name evidence="3" type="ORF">AOQ84DRAFT_433540</name>
</gene>
<protein>
    <submittedName>
        <fullName evidence="3">Putative triacylglycerol lipase</fullName>
    </submittedName>
</protein>
<dbReference type="FunFam" id="3.40.50.1820:FF:000316">
    <property type="entry name" value="Carboxylic ester hydrolase"/>
    <property type="match status" value="1"/>
</dbReference>
<name>A0A8E2JP36_9PEZI</name>
<reference evidence="3 4" key="1">
    <citation type="journal article" date="2016" name="Nat. Commun.">
        <title>Ectomycorrhizal ecology is imprinted in the genome of the dominant symbiotic fungus Cenococcum geophilum.</title>
        <authorList>
            <consortium name="DOE Joint Genome Institute"/>
            <person name="Peter M."/>
            <person name="Kohler A."/>
            <person name="Ohm R.A."/>
            <person name="Kuo A."/>
            <person name="Krutzmann J."/>
            <person name="Morin E."/>
            <person name="Arend M."/>
            <person name="Barry K.W."/>
            <person name="Binder M."/>
            <person name="Choi C."/>
            <person name="Clum A."/>
            <person name="Copeland A."/>
            <person name="Grisel N."/>
            <person name="Haridas S."/>
            <person name="Kipfer T."/>
            <person name="LaButti K."/>
            <person name="Lindquist E."/>
            <person name="Lipzen A."/>
            <person name="Maire R."/>
            <person name="Meier B."/>
            <person name="Mihaltcheva S."/>
            <person name="Molinier V."/>
            <person name="Murat C."/>
            <person name="Poggeler S."/>
            <person name="Quandt C.A."/>
            <person name="Sperisen C."/>
            <person name="Tritt A."/>
            <person name="Tisserant E."/>
            <person name="Crous P.W."/>
            <person name="Henrissat B."/>
            <person name="Nehls U."/>
            <person name="Egli S."/>
            <person name="Spatafora J.W."/>
            <person name="Grigoriev I.V."/>
            <person name="Martin F.M."/>
        </authorList>
    </citation>
    <scope>NUCLEOTIDE SEQUENCE [LARGE SCALE GENOMIC DNA]</scope>
    <source>
        <strain evidence="3 4">CBS 207.34</strain>
    </source>
</reference>
<organism evidence="3 4">
    <name type="scientific">Glonium stellatum</name>
    <dbReference type="NCBI Taxonomy" id="574774"/>
    <lineage>
        <taxon>Eukaryota</taxon>
        <taxon>Fungi</taxon>
        <taxon>Dikarya</taxon>
        <taxon>Ascomycota</taxon>
        <taxon>Pezizomycotina</taxon>
        <taxon>Dothideomycetes</taxon>
        <taxon>Pleosporomycetidae</taxon>
        <taxon>Gloniales</taxon>
        <taxon>Gloniaceae</taxon>
        <taxon>Glonium</taxon>
    </lineage>
</organism>
<dbReference type="InterPro" id="IPR002018">
    <property type="entry name" value="CarbesteraseB"/>
</dbReference>
<dbReference type="InterPro" id="IPR050309">
    <property type="entry name" value="Type-B_Carboxylest/Lipase"/>
</dbReference>
<evidence type="ECO:0000313" key="3">
    <source>
        <dbReference type="EMBL" id="OCL04308.1"/>
    </source>
</evidence>
<dbReference type="InterPro" id="IPR029058">
    <property type="entry name" value="AB_hydrolase_fold"/>
</dbReference>
<dbReference type="InterPro" id="IPR019819">
    <property type="entry name" value="Carboxylesterase_B_CS"/>
</dbReference>
<feature type="chain" id="PRO_5034307431" evidence="1">
    <location>
        <begin position="19"/>
        <end position="532"/>
    </location>
</feature>
<dbReference type="Proteomes" id="UP000250140">
    <property type="component" value="Unassembled WGS sequence"/>
</dbReference>
<feature type="signal peptide" evidence="1">
    <location>
        <begin position="1"/>
        <end position="18"/>
    </location>
</feature>
<evidence type="ECO:0000259" key="2">
    <source>
        <dbReference type="Pfam" id="PF00135"/>
    </source>
</evidence>
<dbReference type="Gene3D" id="3.40.50.1820">
    <property type="entry name" value="alpha/beta hydrolase"/>
    <property type="match status" value="1"/>
</dbReference>
<dbReference type="AlphaFoldDB" id="A0A8E2JP36"/>